<dbReference type="GO" id="GO:0007033">
    <property type="term" value="P:vacuole organization"/>
    <property type="evidence" value="ECO:0007669"/>
    <property type="project" value="TreeGrafter"/>
</dbReference>
<dbReference type="STRING" id="47427.A0A2H3DY95"/>
<feature type="domain" description="Vacuolar protein sorting protein 11 C-terminal" evidence="7">
    <location>
        <begin position="143"/>
        <end position="183"/>
    </location>
</feature>
<dbReference type="InterPro" id="IPR024763">
    <property type="entry name" value="VPS11_C"/>
</dbReference>
<proteinExistence type="predicted"/>
<dbReference type="InParanoid" id="A0A2H3DY95"/>
<evidence type="ECO:0000313" key="9">
    <source>
        <dbReference type="EMBL" id="PBK93283.1"/>
    </source>
</evidence>
<comment type="subcellular location">
    <subcellularLocation>
        <location evidence="1">Membrane</location>
    </subcellularLocation>
</comment>
<reference evidence="10" key="1">
    <citation type="journal article" date="2017" name="Nat. Ecol. Evol.">
        <title>Genome expansion and lineage-specific genetic innovations in the forest pathogenic fungi Armillaria.</title>
        <authorList>
            <person name="Sipos G."/>
            <person name="Prasanna A.N."/>
            <person name="Walter M.C."/>
            <person name="O'Connor E."/>
            <person name="Balint B."/>
            <person name="Krizsan K."/>
            <person name="Kiss B."/>
            <person name="Hess J."/>
            <person name="Varga T."/>
            <person name="Slot J."/>
            <person name="Riley R."/>
            <person name="Boka B."/>
            <person name="Rigling D."/>
            <person name="Barry K."/>
            <person name="Lee J."/>
            <person name="Mihaltcheva S."/>
            <person name="LaButti K."/>
            <person name="Lipzen A."/>
            <person name="Waldron R."/>
            <person name="Moloney N.M."/>
            <person name="Sperisen C."/>
            <person name="Kredics L."/>
            <person name="Vagvoelgyi C."/>
            <person name="Patrignani A."/>
            <person name="Fitzpatrick D."/>
            <person name="Nagy I."/>
            <person name="Doyle S."/>
            <person name="Anderson J.B."/>
            <person name="Grigoriev I.V."/>
            <person name="Gueldener U."/>
            <person name="Muensterkoetter M."/>
            <person name="Nagy L.G."/>
        </authorList>
    </citation>
    <scope>NUCLEOTIDE SEQUENCE [LARGE SCALE GENOMIC DNA]</scope>
    <source>
        <strain evidence="10">Ar21-2</strain>
    </source>
</reference>
<keyword evidence="4" id="KW-0862">Zinc</keyword>
<dbReference type="PANTHER" id="PTHR23323:SF24">
    <property type="entry name" value="VACUOLAR PROTEIN SORTING-ASSOCIATED PROTEIN 11 HOMOLOG"/>
    <property type="match status" value="1"/>
</dbReference>
<evidence type="ECO:0000256" key="1">
    <source>
        <dbReference type="ARBA" id="ARBA00004370"/>
    </source>
</evidence>
<dbReference type="GO" id="GO:0005768">
    <property type="term" value="C:endosome"/>
    <property type="evidence" value="ECO:0007669"/>
    <property type="project" value="TreeGrafter"/>
</dbReference>
<dbReference type="PANTHER" id="PTHR23323">
    <property type="entry name" value="VACUOLAR PROTEIN SORTING-ASSOCIATED PROTEIN"/>
    <property type="match status" value="1"/>
</dbReference>
<dbReference type="AlphaFoldDB" id="A0A2H3DY95"/>
<evidence type="ECO:0000259" key="7">
    <source>
        <dbReference type="Pfam" id="PF12451"/>
    </source>
</evidence>
<evidence type="ECO:0000256" key="3">
    <source>
        <dbReference type="ARBA" id="ARBA00022771"/>
    </source>
</evidence>
<dbReference type="OrthoDB" id="26184at2759"/>
<dbReference type="EMBL" id="KZ293657">
    <property type="protein sequence ID" value="PBK93283.1"/>
    <property type="molecule type" value="Genomic_DNA"/>
</dbReference>
<dbReference type="Pfam" id="PF17122">
    <property type="entry name" value="zf-C3H2C3"/>
    <property type="match status" value="1"/>
</dbReference>
<protein>
    <submittedName>
        <fullName evidence="9">Uncharacterized protein</fullName>
    </submittedName>
</protein>
<evidence type="ECO:0000256" key="4">
    <source>
        <dbReference type="ARBA" id="ARBA00022833"/>
    </source>
</evidence>
<sequence length="192" mass="22237">MFDADGRTPPFPPKDVIWTSPMLCDVRLPRYPLLLACITKPALERVRKVNLRDWSVMRRRQREEREGMPGGGGNDPRFSLDQEWTNSYRMETTAKLKQVQDLSDPEHPRVFHVTRCSRCGGQLDLPSVHFMCNHSYHQREYSVIREIRRNNERLADQHELFLSEVKENGFKAVAEGFGRGALNLARVDEVAS</sequence>
<evidence type="ECO:0000256" key="6">
    <source>
        <dbReference type="SAM" id="MobiDB-lite"/>
    </source>
</evidence>
<name>A0A2H3DY95_ARMGA</name>
<gene>
    <name evidence="9" type="ORF">ARMGADRAFT_1012979</name>
</gene>
<feature type="domain" description="RING-type" evidence="8">
    <location>
        <begin position="116"/>
        <end position="138"/>
    </location>
</feature>
<dbReference type="GO" id="GO:0007032">
    <property type="term" value="P:endosome organization"/>
    <property type="evidence" value="ECO:0007669"/>
    <property type="project" value="TreeGrafter"/>
</dbReference>
<keyword evidence="2" id="KW-0479">Metal-binding</keyword>
<accession>A0A2H3DY95</accession>
<feature type="region of interest" description="Disordered" evidence="6">
    <location>
        <begin position="60"/>
        <end position="79"/>
    </location>
</feature>
<evidence type="ECO:0000259" key="8">
    <source>
        <dbReference type="Pfam" id="PF17122"/>
    </source>
</evidence>
<dbReference type="GO" id="GO:0008270">
    <property type="term" value="F:zinc ion binding"/>
    <property type="evidence" value="ECO:0007669"/>
    <property type="project" value="UniProtKB-KW"/>
</dbReference>
<evidence type="ECO:0000313" key="10">
    <source>
        <dbReference type="Proteomes" id="UP000217790"/>
    </source>
</evidence>
<dbReference type="Proteomes" id="UP000217790">
    <property type="component" value="Unassembled WGS sequence"/>
</dbReference>
<dbReference type="GO" id="GO:0006904">
    <property type="term" value="P:vesicle docking involved in exocytosis"/>
    <property type="evidence" value="ECO:0007669"/>
    <property type="project" value="TreeGrafter"/>
</dbReference>
<dbReference type="InterPro" id="IPR001841">
    <property type="entry name" value="Znf_RING"/>
</dbReference>
<keyword evidence="3" id="KW-0863">Zinc-finger</keyword>
<evidence type="ECO:0000256" key="5">
    <source>
        <dbReference type="ARBA" id="ARBA00023136"/>
    </source>
</evidence>
<dbReference type="Pfam" id="PF12451">
    <property type="entry name" value="VPS11_C"/>
    <property type="match status" value="1"/>
</dbReference>
<dbReference type="GO" id="GO:0030674">
    <property type="term" value="F:protein-macromolecule adaptor activity"/>
    <property type="evidence" value="ECO:0007669"/>
    <property type="project" value="TreeGrafter"/>
</dbReference>
<dbReference type="GO" id="GO:0030897">
    <property type="term" value="C:HOPS complex"/>
    <property type="evidence" value="ECO:0007669"/>
    <property type="project" value="TreeGrafter"/>
</dbReference>
<dbReference type="GO" id="GO:0048284">
    <property type="term" value="P:organelle fusion"/>
    <property type="evidence" value="ECO:0007669"/>
    <property type="project" value="TreeGrafter"/>
</dbReference>
<organism evidence="9 10">
    <name type="scientific">Armillaria gallica</name>
    <name type="common">Bulbous honey fungus</name>
    <name type="synonym">Armillaria bulbosa</name>
    <dbReference type="NCBI Taxonomy" id="47427"/>
    <lineage>
        <taxon>Eukaryota</taxon>
        <taxon>Fungi</taxon>
        <taxon>Dikarya</taxon>
        <taxon>Basidiomycota</taxon>
        <taxon>Agaricomycotina</taxon>
        <taxon>Agaricomycetes</taxon>
        <taxon>Agaricomycetidae</taxon>
        <taxon>Agaricales</taxon>
        <taxon>Marasmiineae</taxon>
        <taxon>Physalacriaceae</taxon>
        <taxon>Armillaria</taxon>
    </lineage>
</organism>
<keyword evidence="5" id="KW-0472">Membrane</keyword>
<keyword evidence="10" id="KW-1185">Reference proteome</keyword>
<evidence type="ECO:0000256" key="2">
    <source>
        <dbReference type="ARBA" id="ARBA00022723"/>
    </source>
</evidence>